<protein>
    <submittedName>
        <fullName evidence="3">Uncharacterized protein</fullName>
    </submittedName>
</protein>
<dbReference type="Proteomes" id="UP001229934">
    <property type="component" value="Segment"/>
</dbReference>
<keyword evidence="2" id="KW-0472">Membrane</keyword>
<feature type="transmembrane region" description="Helical" evidence="2">
    <location>
        <begin position="6"/>
        <end position="27"/>
    </location>
</feature>
<keyword evidence="2" id="KW-0812">Transmembrane</keyword>
<evidence type="ECO:0000256" key="2">
    <source>
        <dbReference type="SAM" id="Phobius"/>
    </source>
</evidence>
<reference evidence="3" key="1">
    <citation type="submission" date="2023-05" db="EMBL/GenBank/DDBJ databases">
        <authorList>
            <person name="van Neer V."/>
            <person name="Kempff A."/>
            <person name="Ongenae V."/>
            <person name="Claessen D."/>
            <person name="Briegel A."/>
            <person name="Rozen D."/>
        </authorList>
    </citation>
    <scope>NUCLEOTIDE SEQUENCE</scope>
</reference>
<keyword evidence="1" id="KW-0175">Coiled coil</keyword>
<keyword evidence="4" id="KW-1185">Reference proteome</keyword>
<sequence>MALDPALLAATTGVMSGGFIGAIGTIWSARKKVPAERDSIIVSGAETAVLALEKTLEAETRRADRAEAVVAQRDEALARKDERISALESRLDALQSALDAARDELHAILTAPTD</sequence>
<evidence type="ECO:0000313" key="4">
    <source>
        <dbReference type="Proteomes" id="UP001229934"/>
    </source>
</evidence>
<name>A0AA50F1A9_9CAUD</name>
<proteinExistence type="predicted"/>
<feature type="coiled-coil region" evidence="1">
    <location>
        <begin position="49"/>
        <end position="111"/>
    </location>
</feature>
<evidence type="ECO:0000313" key="3">
    <source>
        <dbReference type="EMBL" id="WLW38576.1"/>
    </source>
</evidence>
<evidence type="ECO:0000256" key="1">
    <source>
        <dbReference type="SAM" id="Coils"/>
    </source>
</evidence>
<keyword evidence="2" id="KW-1133">Transmembrane helix</keyword>
<organism evidence="3 4">
    <name type="scientific">Streptomyces phage Verabelle</name>
    <dbReference type="NCBI Taxonomy" id="3065247"/>
    <lineage>
        <taxon>Viruses</taxon>
        <taxon>Duplodnaviria</taxon>
        <taxon>Heunggongvirae</taxon>
        <taxon>Uroviricota</taxon>
        <taxon>Caudoviricetes</taxon>
        <taxon>Arquatrovirinae</taxon>
        <taxon>Camvirus</taxon>
        <taxon>Camvirus verabelle</taxon>
    </lineage>
</organism>
<accession>A0AA50F1A9</accession>
<dbReference type="EMBL" id="OQ970439">
    <property type="protein sequence ID" value="WLW38576.1"/>
    <property type="molecule type" value="Genomic_DNA"/>
</dbReference>